<dbReference type="EMBL" id="SNXS01000007">
    <property type="protein sequence ID" value="TDP62512.1"/>
    <property type="molecule type" value="Genomic_DNA"/>
</dbReference>
<dbReference type="RefSeq" id="WP_133702979.1">
    <property type="nucleotide sequence ID" value="NZ_SNXS01000007.1"/>
</dbReference>
<dbReference type="Pfam" id="PF09423">
    <property type="entry name" value="PhoD"/>
    <property type="match status" value="1"/>
</dbReference>
<organism evidence="4 5">
    <name type="scientific">Roseateles toxinivorans</name>
    <dbReference type="NCBI Taxonomy" id="270368"/>
    <lineage>
        <taxon>Bacteria</taxon>
        <taxon>Pseudomonadati</taxon>
        <taxon>Pseudomonadota</taxon>
        <taxon>Betaproteobacteria</taxon>
        <taxon>Burkholderiales</taxon>
        <taxon>Sphaerotilaceae</taxon>
        <taxon>Roseateles</taxon>
    </lineage>
</organism>
<dbReference type="InterPro" id="IPR038607">
    <property type="entry name" value="PhoD-like_sf"/>
</dbReference>
<dbReference type="AlphaFoldDB" id="A0A4R6QIS1"/>
<feature type="signal peptide" evidence="1">
    <location>
        <begin position="1"/>
        <end position="27"/>
    </location>
</feature>
<dbReference type="SUPFAM" id="SSF56300">
    <property type="entry name" value="Metallo-dependent phosphatases"/>
    <property type="match status" value="1"/>
</dbReference>
<keyword evidence="5" id="KW-1185">Reference proteome</keyword>
<dbReference type="Pfam" id="PF16655">
    <property type="entry name" value="PhoD_N"/>
    <property type="match status" value="1"/>
</dbReference>
<evidence type="ECO:0000259" key="3">
    <source>
        <dbReference type="Pfam" id="PF16655"/>
    </source>
</evidence>
<dbReference type="Proteomes" id="UP000295361">
    <property type="component" value="Unassembled WGS sequence"/>
</dbReference>
<dbReference type="InterPro" id="IPR029052">
    <property type="entry name" value="Metallo-depent_PP-like"/>
</dbReference>
<dbReference type="PANTHER" id="PTHR43606">
    <property type="entry name" value="PHOSPHATASE, PUTATIVE (AFU_ORTHOLOGUE AFUA_6G08710)-RELATED"/>
    <property type="match status" value="1"/>
</dbReference>
<dbReference type="PANTHER" id="PTHR43606:SF2">
    <property type="entry name" value="ALKALINE PHOSPHATASE FAMILY PROTEIN (AFU_ORTHOLOGUE AFUA_5G03860)"/>
    <property type="match status" value="1"/>
</dbReference>
<evidence type="ECO:0000313" key="4">
    <source>
        <dbReference type="EMBL" id="TDP62512.1"/>
    </source>
</evidence>
<sequence>MNATRRQLLQTALALGAAPAFIRHACAADMDRFPLGVASGCPRPGGMVLWTRLIGTDLPEQVAVQWELAADEGFKQIVAKGTDTAEAAWAHSVHAEPAGLSPGRWYWYRFTAMGGRSATGRTRTAPAPDAAEPLRFATASCQRWDHGEYAAWRDMATQELDLVLFLGDYIYEYAASSAPAGATRRHSGGAARSLDDYRARHAQYKSDPHLRAMHARAPWIITWDDHEIANDYTPGRAQDLEPNFELRRAAATQAYWEHLPFPKSARPRGTETRIHERYDWGSLARLITLDDRQWRDPQACPKPGRAGSNTVYLKDCEALRDPRRSLLGGAQERWLAQSWDASRPWNLLGQQTLMARYSWTDPATTSGQYWTEAWDGYPLARQRLLGDMLAAKAGNPVVLGGDVHANYVADLKLDFDDAKSATIATEFCGTSISSHGLANDKVQSALPWNAHLRYARSDQRGYTLFDLNKQRLTAELRTVDEAMDAQSPVRVEKRYVVEAGRPGALTT</sequence>
<comment type="caution">
    <text evidence="4">The sequence shown here is derived from an EMBL/GenBank/DDBJ whole genome shotgun (WGS) entry which is preliminary data.</text>
</comment>
<protein>
    <submittedName>
        <fullName evidence="4">Alkaline phosphatase D</fullName>
    </submittedName>
</protein>
<evidence type="ECO:0000259" key="2">
    <source>
        <dbReference type="Pfam" id="PF09423"/>
    </source>
</evidence>
<dbReference type="InterPro" id="IPR032093">
    <property type="entry name" value="PhoD_N"/>
</dbReference>
<evidence type="ECO:0000256" key="1">
    <source>
        <dbReference type="SAM" id="SignalP"/>
    </source>
</evidence>
<dbReference type="OrthoDB" id="327733at2"/>
<keyword evidence="1" id="KW-0732">Signal</keyword>
<dbReference type="Gene3D" id="2.60.40.380">
    <property type="entry name" value="Purple acid phosphatase-like, N-terminal"/>
    <property type="match status" value="1"/>
</dbReference>
<feature type="domain" description="PhoD-like phosphatase metallophosphatase" evidence="2">
    <location>
        <begin position="136"/>
        <end position="476"/>
    </location>
</feature>
<name>A0A4R6QIS1_9BURK</name>
<reference evidence="4 5" key="1">
    <citation type="submission" date="2019-03" db="EMBL/GenBank/DDBJ databases">
        <title>Genomic Encyclopedia of Type Strains, Phase IV (KMG-IV): sequencing the most valuable type-strain genomes for metagenomic binning, comparative biology and taxonomic classification.</title>
        <authorList>
            <person name="Goeker M."/>
        </authorList>
    </citation>
    <scope>NUCLEOTIDE SEQUENCE [LARGE SCALE GENOMIC DNA]</scope>
    <source>
        <strain evidence="4 5">DSM 16998</strain>
    </source>
</reference>
<dbReference type="InterPro" id="IPR052900">
    <property type="entry name" value="Phospholipid_Metab_Enz"/>
</dbReference>
<feature type="chain" id="PRO_5020461095" evidence="1">
    <location>
        <begin position="28"/>
        <end position="507"/>
    </location>
</feature>
<dbReference type="CDD" id="cd07389">
    <property type="entry name" value="MPP_PhoD"/>
    <property type="match status" value="1"/>
</dbReference>
<feature type="domain" description="Phospholipase D N-terminal" evidence="3">
    <location>
        <begin position="35"/>
        <end position="124"/>
    </location>
</feature>
<dbReference type="InterPro" id="IPR006311">
    <property type="entry name" value="TAT_signal"/>
</dbReference>
<evidence type="ECO:0000313" key="5">
    <source>
        <dbReference type="Proteomes" id="UP000295361"/>
    </source>
</evidence>
<dbReference type="PROSITE" id="PS51318">
    <property type="entry name" value="TAT"/>
    <property type="match status" value="1"/>
</dbReference>
<dbReference type="InterPro" id="IPR018946">
    <property type="entry name" value="PhoD-like_MPP"/>
</dbReference>
<dbReference type="Gene3D" id="3.60.21.70">
    <property type="entry name" value="PhoD-like phosphatase"/>
    <property type="match status" value="1"/>
</dbReference>
<gene>
    <name evidence="4" type="ORF">DES47_10790</name>
</gene>
<accession>A0A4R6QIS1</accession>
<dbReference type="InParanoid" id="A0A4R6QIS1"/>
<proteinExistence type="predicted"/>